<reference evidence="1 2" key="1">
    <citation type="submission" date="2020-10" db="EMBL/GenBank/DDBJ databases">
        <title>Connecting structure to function with the recovery of over 1000 high-quality activated sludge metagenome-assembled genomes encoding full-length rRNA genes using long-read sequencing.</title>
        <authorList>
            <person name="Singleton C.M."/>
            <person name="Petriglieri F."/>
            <person name="Kristensen J.M."/>
            <person name="Kirkegaard R.H."/>
            <person name="Michaelsen T.Y."/>
            <person name="Andersen M.H."/>
            <person name="Karst S.M."/>
            <person name="Dueholm M.S."/>
            <person name="Nielsen P.H."/>
            <person name="Albertsen M."/>
        </authorList>
    </citation>
    <scope>NUCLEOTIDE SEQUENCE [LARGE SCALE GENOMIC DNA]</scope>
    <source>
        <strain evidence="1">EsbW_18-Q3-R4-48_BATAC.463</strain>
    </source>
</reference>
<evidence type="ECO:0000313" key="2">
    <source>
        <dbReference type="Proteomes" id="UP000739411"/>
    </source>
</evidence>
<proteinExistence type="predicted"/>
<evidence type="ECO:0000313" key="1">
    <source>
        <dbReference type="EMBL" id="MBK7416244.1"/>
    </source>
</evidence>
<dbReference type="Proteomes" id="UP000739411">
    <property type="component" value="Unassembled WGS sequence"/>
</dbReference>
<protein>
    <submittedName>
        <fullName evidence="1">Uncharacterized protein</fullName>
    </submittedName>
</protein>
<accession>A0A935K125</accession>
<comment type="caution">
    <text evidence="1">The sequence shown here is derived from an EMBL/GenBank/DDBJ whole genome shotgun (WGS) entry which is preliminary data.</text>
</comment>
<name>A0A935K125_9RHOO</name>
<dbReference type="AlphaFoldDB" id="A0A935K125"/>
<gene>
    <name evidence="1" type="ORF">IPJ38_15240</name>
</gene>
<dbReference type="EMBL" id="JADJMS010000036">
    <property type="protein sequence ID" value="MBK7416244.1"/>
    <property type="molecule type" value="Genomic_DNA"/>
</dbReference>
<sequence length="109" mass="11867">MEDRPVMNLALSCGESRQVLLEAGSAVLVMGGQLVVRCPMQWIAENILAPEVFLAAEQAWVAESGGWVTLQACGSTQFVVIPPNGISFWREVGRCLQSLFGSQKQSTQR</sequence>
<organism evidence="1 2">
    <name type="scientific">Candidatus Dechloromonas phosphorivorans</name>
    <dbReference type="NCBI Taxonomy" id="2899244"/>
    <lineage>
        <taxon>Bacteria</taxon>
        <taxon>Pseudomonadati</taxon>
        <taxon>Pseudomonadota</taxon>
        <taxon>Betaproteobacteria</taxon>
        <taxon>Rhodocyclales</taxon>
        <taxon>Azonexaceae</taxon>
        <taxon>Dechloromonas</taxon>
    </lineage>
</organism>